<reference evidence="1 2" key="1">
    <citation type="submission" date="2016-10" db="EMBL/GenBank/DDBJ databases">
        <authorList>
            <person name="de Groot N.N."/>
        </authorList>
    </citation>
    <scope>NUCLEOTIDE SEQUENCE [LARGE SCALE GENOMIC DNA]</scope>
    <source>
        <strain evidence="1 2">LMG 2247</strain>
    </source>
</reference>
<dbReference type="NCBIfam" id="TIGR01509">
    <property type="entry name" value="HAD-SF-IA-v3"/>
    <property type="match status" value="1"/>
</dbReference>
<dbReference type="SFLD" id="SFLDS00003">
    <property type="entry name" value="Haloacid_Dehalogenase"/>
    <property type="match status" value="1"/>
</dbReference>
<dbReference type="Proteomes" id="UP000199706">
    <property type="component" value="Unassembled WGS sequence"/>
</dbReference>
<proteinExistence type="predicted"/>
<dbReference type="SFLD" id="SFLDG01129">
    <property type="entry name" value="C1.5:_HAD__Beta-PGM__Phosphata"/>
    <property type="match status" value="1"/>
</dbReference>
<protein>
    <submittedName>
        <fullName evidence="1">Haloacid dehalogenase superfamily, subfamily IA, variant 3 with third motif having DD or ED</fullName>
    </submittedName>
</protein>
<dbReference type="GO" id="GO:0043136">
    <property type="term" value="F:sn-glycerol 3-phosphatase activity"/>
    <property type="evidence" value="ECO:0007669"/>
    <property type="project" value="TreeGrafter"/>
</dbReference>
<dbReference type="AlphaFoldDB" id="A0A1G8A6W1"/>
<dbReference type="InterPro" id="IPR036412">
    <property type="entry name" value="HAD-like_sf"/>
</dbReference>
<dbReference type="SUPFAM" id="SSF56784">
    <property type="entry name" value="HAD-like"/>
    <property type="match status" value="1"/>
</dbReference>
<dbReference type="Gene3D" id="3.40.50.1000">
    <property type="entry name" value="HAD superfamily/HAD-like"/>
    <property type="match status" value="1"/>
</dbReference>
<dbReference type="GO" id="GO:0006114">
    <property type="term" value="P:glycerol biosynthetic process"/>
    <property type="evidence" value="ECO:0007669"/>
    <property type="project" value="TreeGrafter"/>
</dbReference>
<evidence type="ECO:0000313" key="2">
    <source>
        <dbReference type="Proteomes" id="UP000199706"/>
    </source>
</evidence>
<dbReference type="PANTHER" id="PTHR18901:SF38">
    <property type="entry name" value="PSEUDOURIDINE-5'-PHOSPHATASE"/>
    <property type="match status" value="1"/>
</dbReference>
<dbReference type="RefSeq" id="WP_090685951.1">
    <property type="nucleotide sequence ID" value="NZ_CADERL010000020.1"/>
</dbReference>
<dbReference type="EMBL" id="FNCJ01000007">
    <property type="protein sequence ID" value="SDH16715.1"/>
    <property type="molecule type" value="Genomic_DNA"/>
</dbReference>
<organism evidence="1 2">
    <name type="scientific">Paraburkholderia phenazinium</name>
    <dbReference type="NCBI Taxonomy" id="60549"/>
    <lineage>
        <taxon>Bacteria</taxon>
        <taxon>Pseudomonadati</taxon>
        <taxon>Pseudomonadota</taxon>
        <taxon>Betaproteobacteria</taxon>
        <taxon>Burkholderiales</taxon>
        <taxon>Burkholderiaceae</taxon>
        <taxon>Paraburkholderia</taxon>
    </lineage>
</organism>
<dbReference type="OrthoDB" id="5293434at2"/>
<gene>
    <name evidence="1" type="ORF">SAMN05216466_107331</name>
</gene>
<sequence length="226" mass="24164">MIFSAAIFDMDGLLVDSERAIMNTWITVGLGLGIALSASDYLRIVGRSSTECEMILTELLGGAATFREALARVRQHLSRPSVHPIFPLKSGARALLTELSRADIPCAVASSSPVDEIRSRLGRVSVLQFFKTIAGGDEVDHGKPDPAVYRLAAHRLGVPVDACLAFEDSDNGAYAAASAGMAVVIVPDLKPPAAEIAELSFRVLGKLDVAIEHVADWFTTRDTKFA</sequence>
<dbReference type="PANTHER" id="PTHR18901">
    <property type="entry name" value="2-DEOXYGLUCOSE-6-PHOSPHATE PHOSPHATASE 2"/>
    <property type="match status" value="1"/>
</dbReference>
<dbReference type="InterPro" id="IPR006439">
    <property type="entry name" value="HAD-SF_hydro_IA"/>
</dbReference>
<dbReference type="PRINTS" id="PR00413">
    <property type="entry name" value="HADHALOGNASE"/>
</dbReference>
<dbReference type="InterPro" id="IPR023198">
    <property type="entry name" value="PGP-like_dom2"/>
</dbReference>
<accession>A0A1G8A6W1</accession>
<dbReference type="InterPro" id="IPR023214">
    <property type="entry name" value="HAD_sf"/>
</dbReference>
<dbReference type="Gene3D" id="1.10.150.240">
    <property type="entry name" value="Putative phosphatase, domain 2"/>
    <property type="match status" value="1"/>
</dbReference>
<name>A0A1G8A6W1_9BURK</name>
<evidence type="ECO:0000313" key="1">
    <source>
        <dbReference type="EMBL" id="SDH16715.1"/>
    </source>
</evidence>
<dbReference type="Pfam" id="PF00702">
    <property type="entry name" value="Hydrolase"/>
    <property type="match status" value="1"/>
</dbReference>